<sequence>MEILFNSPVSVKVASSSEGILQKRRAIYNIKVIIKNAAIDKEFIVELSDDQKPSFIFTVSLTRESYLLLQKEQRLEADFDQCIKIVVDFLKSLLPDDHSINEKNSVTNNSKILKKRDEENFIRISFLNSDKKLIVELMSKSTLKALTLLSLTMNAVTGNDLVEHLEKKMKVRVQALEHELIELNKISKGEKNDLENLIGRLKKENKNMEKDLEDIRKEKNELKEITNDKESELRSIQRNLDMLKAEREIDLAQIENMNEELDQYQSQLYEIEDILKDRDSENEELKTRLELTVRERDELLGENERLRKKYEQEKNDHSKAKEIITKLMNEHKKEQNCLLGLKKENEIFKNEHFKYIEEIENKRKKVAELEKLCNEQSSKIKLLQTRIEKVQEMGMGKIRKKP</sequence>
<evidence type="ECO:0000313" key="4">
    <source>
        <dbReference type="WBParaSite" id="PTRK_0001083900.1"/>
    </source>
</evidence>
<keyword evidence="1" id="KW-0175">Coiled coil</keyword>
<organism evidence="3 4">
    <name type="scientific">Parastrongyloides trichosuri</name>
    <name type="common">Possum-specific nematode worm</name>
    <dbReference type="NCBI Taxonomy" id="131310"/>
    <lineage>
        <taxon>Eukaryota</taxon>
        <taxon>Metazoa</taxon>
        <taxon>Ecdysozoa</taxon>
        <taxon>Nematoda</taxon>
        <taxon>Chromadorea</taxon>
        <taxon>Rhabditida</taxon>
        <taxon>Tylenchina</taxon>
        <taxon>Panagrolaimomorpha</taxon>
        <taxon>Strongyloidoidea</taxon>
        <taxon>Strongyloididae</taxon>
        <taxon>Parastrongyloides</taxon>
    </lineage>
</organism>
<dbReference type="AlphaFoldDB" id="A0A0N4ZQP7"/>
<feature type="domain" description="Spindle assembly abnormal protein 6 N-terminal" evidence="2">
    <location>
        <begin position="5"/>
        <end position="153"/>
    </location>
</feature>
<reference evidence="4" key="1">
    <citation type="submission" date="2017-02" db="UniProtKB">
        <authorList>
            <consortium name="WormBaseParasite"/>
        </authorList>
    </citation>
    <scope>IDENTIFICATION</scope>
</reference>
<evidence type="ECO:0000313" key="3">
    <source>
        <dbReference type="Proteomes" id="UP000038045"/>
    </source>
</evidence>
<name>A0A0N4ZQP7_PARTI</name>
<keyword evidence="3" id="KW-1185">Reference proteome</keyword>
<dbReference type="Proteomes" id="UP000038045">
    <property type="component" value="Unplaced"/>
</dbReference>
<protein>
    <submittedName>
        <fullName evidence="4">SAS-6_N domain-containing protein</fullName>
    </submittedName>
</protein>
<dbReference type="InterPro" id="IPR032396">
    <property type="entry name" value="SAS-6_N"/>
</dbReference>
<dbReference type="Gene3D" id="2.170.210.20">
    <property type="entry name" value="Spindle assembly abnormal protein 6, N-terminal domain"/>
    <property type="match status" value="1"/>
</dbReference>
<evidence type="ECO:0000256" key="1">
    <source>
        <dbReference type="SAM" id="Coils"/>
    </source>
</evidence>
<feature type="coiled-coil region" evidence="1">
    <location>
        <begin position="184"/>
        <end position="393"/>
    </location>
</feature>
<evidence type="ECO:0000259" key="2">
    <source>
        <dbReference type="Pfam" id="PF16531"/>
    </source>
</evidence>
<dbReference type="WBParaSite" id="PTRK_0001083900.1">
    <property type="protein sequence ID" value="PTRK_0001083900.1"/>
    <property type="gene ID" value="PTRK_0001083900"/>
</dbReference>
<accession>A0A0N4ZQP7</accession>
<dbReference type="InterPro" id="IPR038558">
    <property type="entry name" value="SAS-6_N_sf"/>
</dbReference>
<dbReference type="Pfam" id="PF16531">
    <property type="entry name" value="SAS-6_N"/>
    <property type="match status" value="1"/>
</dbReference>
<dbReference type="STRING" id="131310.A0A0N4ZQP7"/>
<proteinExistence type="predicted"/>